<keyword evidence="2" id="KW-0732">Signal</keyword>
<feature type="signal peptide" evidence="2">
    <location>
        <begin position="1"/>
        <end position="23"/>
    </location>
</feature>
<gene>
    <name evidence="3" type="ORF">SAMN05661053_2690</name>
</gene>
<evidence type="ECO:0000313" key="3">
    <source>
        <dbReference type="EMBL" id="SUQ25888.1"/>
    </source>
</evidence>
<sequence length="214" mass="23784">MTFKNASLAIFVLLLTFYANVFAQQDSAKTRYLQVSTNPSTVDLYTGTISPDFASRPDYESPAFIPVPAGKDTVMVSFFHPDYADTTINIALAPNDTSFIIVALRQSVDDEEIAMNQDFLKHRNRRILGGYFKWASIVPFTISGISAIVSLYNISKAKDHKKAMENTRFLNERYDAHMRDFTDHRGSAKTAKTVSGIFLATGLAVLTAGFVLSF</sequence>
<dbReference type="Proteomes" id="UP000255423">
    <property type="component" value="Unassembled WGS sequence"/>
</dbReference>
<evidence type="ECO:0000256" key="1">
    <source>
        <dbReference type="SAM" id="Phobius"/>
    </source>
</evidence>
<keyword evidence="1" id="KW-0472">Membrane</keyword>
<evidence type="ECO:0000256" key="2">
    <source>
        <dbReference type="SAM" id="SignalP"/>
    </source>
</evidence>
<dbReference type="AlphaFoldDB" id="A0A380S9A2"/>
<name>A0A380S9A2_FIBSU</name>
<protein>
    <recommendedName>
        <fullName evidence="5">Lipoprotein</fullName>
    </recommendedName>
</protein>
<feature type="transmembrane region" description="Helical" evidence="1">
    <location>
        <begin position="131"/>
        <end position="154"/>
    </location>
</feature>
<reference evidence="3 4" key="1">
    <citation type="submission" date="2017-08" db="EMBL/GenBank/DDBJ databases">
        <authorList>
            <person name="de Groot N.N."/>
        </authorList>
    </citation>
    <scope>NUCLEOTIDE SEQUENCE [LARGE SCALE GENOMIC DNA]</scope>
    <source>
        <strain evidence="3 4">HM2</strain>
    </source>
</reference>
<keyword evidence="1" id="KW-1133">Transmembrane helix</keyword>
<proteinExistence type="predicted"/>
<evidence type="ECO:0008006" key="5">
    <source>
        <dbReference type="Google" id="ProtNLM"/>
    </source>
</evidence>
<organism evidence="3 4">
    <name type="scientific">Fibrobacter succinogenes</name>
    <name type="common">Bacteroides succinogenes</name>
    <dbReference type="NCBI Taxonomy" id="833"/>
    <lineage>
        <taxon>Bacteria</taxon>
        <taxon>Pseudomonadati</taxon>
        <taxon>Fibrobacterota</taxon>
        <taxon>Fibrobacteria</taxon>
        <taxon>Fibrobacterales</taxon>
        <taxon>Fibrobacteraceae</taxon>
        <taxon>Fibrobacter</taxon>
    </lineage>
</organism>
<feature type="chain" id="PRO_5016814368" description="Lipoprotein" evidence="2">
    <location>
        <begin position="24"/>
        <end position="214"/>
    </location>
</feature>
<dbReference type="EMBL" id="UHJL01000005">
    <property type="protein sequence ID" value="SUQ25888.1"/>
    <property type="molecule type" value="Genomic_DNA"/>
</dbReference>
<evidence type="ECO:0000313" key="4">
    <source>
        <dbReference type="Proteomes" id="UP000255423"/>
    </source>
</evidence>
<dbReference type="RefSeq" id="WP_109573532.1">
    <property type="nucleotide sequence ID" value="NZ_UHJL01000005.1"/>
</dbReference>
<feature type="transmembrane region" description="Helical" evidence="1">
    <location>
        <begin position="194"/>
        <end position="212"/>
    </location>
</feature>
<keyword evidence="1" id="KW-0812">Transmembrane</keyword>
<accession>A0A380S9A2</accession>